<feature type="region of interest" description="Disordered" evidence="9">
    <location>
        <begin position="237"/>
        <end position="266"/>
    </location>
</feature>
<dbReference type="GO" id="GO:0003697">
    <property type="term" value="F:single-stranded DNA binding"/>
    <property type="evidence" value="ECO:0007669"/>
    <property type="project" value="InterPro"/>
</dbReference>
<evidence type="ECO:0000259" key="10">
    <source>
        <dbReference type="SMART" id="SM01280"/>
    </source>
</evidence>
<dbReference type="PANTHER" id="PTHR13454:SF11">
    <property type="entry name" value="PROTEIN MCM10 HOMOLOG"/>
    <property type="match status" value="1"/>
</dbReference>
<reference evidence="11" key="1">
    <citation type="submission" date="2019-11" db="UniProtKB">
        <authorList>
            <consortium name="WormBaseParasite"/>
        </authorList>
    </citation>
    <scope>IDENTIFICATION</scope>
</reference>
<feature type="compositionally biased region" description="Basic and acidic residues" evidence="9">
    <location>
        <begin position="475"/>
        <end position="487"/>
    </location>
</feature>
<evidence type="ECO:0000256" key="3">
    <source>
        <dbReference type="ARBA" id="ARBA00017770"/>
    </source>
</evidence>
<dbReference type="GO" id="GO:0006270">
    <property type="term" value="P:DNA replication initiation"/>
    <property type="evidence" value="ECO:0007669"/>
    <property type="project" value="InterPro"/>
</dbReference>
<feature type="region of interest" description="Disordered" evidence="9">
    <location>
        <begin position="196"/>
        <end position="224"/>
    </location>
</feature>
<dbReference type="PANTHER" id="PTHR13454">
    <property type="entry name" value="PROTEIN MCM10 HOMOLOG"/>
    <property type="match status" value="1"/>
</dbReference>
<dbReference type="InterPro" id="IPR015411">
    <property type="entry name" value="Rep_factor_Mcm10_C"/>
</dbReference>
<evidence type="ECO:0000313" key="11">
    <source>
        <dbReference type="WBParaSite" id="MCU_009650-RC"/>
    </source>
</evidence>
<comment type="subcellular location">
    <subcellularLocation>
        <location evidence="1">Nucleus</location>
    </subcellularLocation>
</comment>
<dbReference type="GO" id="GO:0008270">
    <property type="term" value="F:zinc ion binding"/>
    <property type="evidence" value="ECO:0007669"/>
    <property type="project" value="UniProtKB-KW"/>
</dbReference>
<feature type="domain" description="Replication factor Mcm10 C-terminal" evidence="10">
    <location>
        <begin position="256"/>
        <end position="637"/>
    </location>
</feature>
<dbReference type="WBParaSite" id="MCU_009650-RC">
    <property type="protein sequence ID" value="MCU_009650-RC"/>
    <property type="gene ID" value="MCU_009650"/>
</dbReference>
<dbReference type="InterPro" id="IPR012340">
    <property type="entry name" value="NA-bd_OB-fold"/>
</dbReference>
<name>A0A5K3FN73_MESCO</name>
<keyword evidence="5" id="KW-0479">Metal-binding</keyword>
<evidence type="ECO:0000256" key="1">
    <source>
        <dbReference type="ARBA" id="ARBA00004123"/>
    </source>
</evidence>
<comment type="similarity">
    <text evidence="2">Belongs to the MCM10 family.</text>
</comment>
<accession>A0A5K3FN73</accession>
<evidence type="ECO:0000256" key="2">
    <source>
        <dbReference type="ARBA" id="ARBA00009679"/>
    </source>
</evidence>
<evidence type="ECO:0000256" key="5">
    <source>
        <dbReference type="ARBA" id="ARBA00022723"/>
    </source>
</evidence>
<evidence type="ECO:0000256" key="9">
    <source>
        <dbReference type="SAM" id="MobiDB-lite"/>
    </source>
</evidence>
<dbReference type="SMART" id="SM01280">
    <property type="entry name" value="Mcm10"/>
    <property type="match status" value="1"/>
</dbReference>
<evidence type="ECO:0000256" key="4">
    <source>
        <dbReference type="ARBA" id="ARBA00022705"/>
    </source>
</evidence>
<keyword evidence="4" id="KW-0235">DNA replication</keyword>
<dbReference type="AlphaFoldDB" id="A0A5K3FN73"/>
<dbReference type="Pfam" id="PF22379">
    <property type="entry name" value="OB_MCM10"/>
    <property type="match status" value="1"/>
</dbReference>
<dbReference type="GO" id="GO:0043596">
    <property type="term" value="C:nuclear replication fork"/>
    <property type="evidence" value="ECO:0007669"/>
    <property type="project" value="TreeGrafter"/>
</dbReference>
<dbReference type="Pfam" id="PF24863">
    <property type="entry name" value="zf-CCCH_Mcm10"/>
    <property type="match status" value="1"/>
</dbReference>
<feature type="region of interest" description="Disordered" evidence="9">
    <location>
        <begin position="436"/>
        <end position="491"/>
    </location>
</feature>
<dbReference type="InterPro" id="IPR015408">
    <property type="entry name" value="Znf_Mcm10/DnaG"/>
</dbReference>
<evidence type="ECO:0000256" key="7">
    <source>
        <dbReference type="ARBA" id="ARBA00022833"/>
    </source>
</evidence>
<protein>
    <recommendedName>
        <fullName evidence="3">Protein MCM10 homolog</fullName>
    </recommendedName>
</protein>
<evidence type="ECO:0000256" key="8">
    <source>
        <dbReference type="ARBA" id="ARBA00023242"/>
    </source>
</evidence>
<organism evidence="11">
    <name type="scientific">Mesocestoides corti</name>
    <name type="common">Flatworm</name>
    <dbReference type="NCBI Taxonomy" id="53468"/>
    <lineage>
        <taxon>Eukaryota</taxon>
        <taxon>Metazoa</taxon>
        <taxon>Spiralia</taxon>
        <taxon>Lophotrochozoa</taxon>
        <taxon>Platyhelminthes</taxon>
        <taxon>Cestoda</taxon>
        <taxon>Eucestoda</taxon>
        <taxon>Cyclophyllidea</taxon>
        <taxon>Mesocestoididae</taxon>
        <taxon>Mesocestoides</taxon>
    </lineage>
</organism>
<dbReference type="InterPro" id="IPR056791">
    <property type="entry name" value="Znf_Mcm10_C"/>
</dbReference>
<dbReference type="Gene3D" id="2.40.50.140">
    <property type="entry name" value="Nucleic acid-binding proteins"/>
    <property type="match status" value="1"/>
</dbReference>
<keyword evidence="8" id="KW-0539">Nucleus</keyword>
<keyword evidence="7" id="KW-0862">Zinc</keyword>
<dbReference type="Pfam" id="PF09329">
    <property type="entry name" value="zf-primase"/>
    <property type="match status" value="1"/>
</dbReference>
<dbReference type="Pfam" id="PF09332">
    <property type="entry name" value="Mcm10"/>
    <property type="match status" value="1"/>
</dbReference>
<dbReference type="InterPro" id="IPR055065">
    <property type="entry name" value="OB_MCM10"/>
</dbReference>
<keyword evidence="6" id="KW-0863">Zinc-finger</keyword>
<proteinExistence type="inferred from homology"/>
<feature type="compositionally biased region" description="Low complexity" evidence="9">
    <location>
        <begin position="196"/>
        <end position="210"/>
    </location>
</feature>
<sequence>MVMLDCHFVNVVSRPQISSELWMTRTCNRRVFGLHQYVREVKAANGSNLQTEMTVLVGVIGTKVPPRRSRNNKIYSIWRLTDLASVGTGSTNGPNVSIFLFGAVHEKLWKEPEGTVIAVLKPKLLPSNENDASCNAATDLSITVDSAPFVMPLGVSPDFAVCAGTTKAGRPCTRIVNKNVCRYCDFHVKAAYYSASSSRPGFTSSSFPRTGHGRGRGGRAAPYPSVFSQQTAHYSLNRPASMPINRDQDKSFPCDSQTPPQRVALSKAKLTSSGYVMESSSLTLSSSASGVSKSQLSKSENILASRLSRPSRGSLNLLRHLEALSDDKSKSNNSALRSRSLKTLLPSGSDGTFASFFADAKKKVQEKAAGPQLCRGIDPASENDNFIDLGPISTSNPTHTGALTVLPSINGARRRIEALVRSKGGVEALDRLERERTQKRLSEVVSRSASKRPRPSPLSQVLDTAPPPSGNVDPEETHRDEEKAASEKRRHANHELAQLVSQGSSHSDLAAADEVLAEKRLLSRLEARDSIEEHLLGQHEQECQVVTCLTCNYRSLRAGRLCRKEGHRLEITTATRRFFACRNCKTRTSTLDRYPQYACTSCGESLYEKTGAISERRGPKLPGEKLLIRGLEEKYLG</sequence>
<dbReference type="GO" id="GO:0003688">
    <property type="term" value="F:DNA replication origin binding"/>
    <property type="evidence" value="ECO:0007669"/>
    <property type="project" value="TreeGrafter"/>
</dbReference>
<evidence type="ECO:0000256" key="6">
    <source>
        <dbReference type="ARBA" id="ARBA00022771"/>
    </source>
</evidence>
<dbReference type="InterPro" id="IPR040184">
    <property type="entry name" value="Mcm10"/>
</dbReference>